<evidence type="ECO:0000313" key="2">
    <source>
        <dbReference type="Proteomes" id="UP000460287"/>
    </source>
</evidence>
<dbReference type="AlphaFoldDB" id="A0A7X2T0L1"/>
<accession>A0A7X2T0L1</accession>
<protein>
    <submittedName>
        <fullName evidence="1">Uncharacterized protein</fullName>
    </submittedName>
</protein>
<sequence>MKVRCIDNTFCENLTVGKEYSVVEEGDKYYVIVDNLQDEITTKKERFVVVEDGDLAKKAKAMIHELTFQVDNNFKDIKDFKIRKNSKGEIKEVLIKFNYL</sequence>
<comment type="caution">
    <text evidence="1">The sequence shown here is derived from an EMBL/GenBank/DDBJ whole genome shotgun (WGS) entry which is preliminary data.</text>
</comment>
<name>A0A7X2T0L1_9CLOT</name>
<organism evidence="1 2">
    <name type="scientific">Inconstantimicrobium porci</name>
    <dbReference type="NCBI Taxonomy" id="2652291"/>
    <lineage>
        <taxon>Bacteria</taxon>
        <taxon>Bacillati</taxon>
        <taxon>Bacillota</taxon>
        <taxon>Clostridia</taxon>
        <taxon>Eubacteriales</taxon>
        <taxon>Clostridiaceae</taxon>
        <taxon>Inconstantimicrobium</taxon>
    </lineage>
</organism>
<dbReference type="RefSeq" id="WP_154530524.1">
    <property type="nucleotide sequence ID" value="NZ_JAQXTV010000149.1"/>
</dbReference>
<dbReference type="EMBL" id="VULX01000003">
    <property type="protein sequence ID" value="MSR90644.1"/>
    <property type="molecule type" value="Genomic_DNA"/>
</dbReference>
<reference evidence="1 2" key="1">
    <citation type="submission" date="2019-08" db="EMBL/GenBank/DDBJ databases">
        <title>In-depth cultivation of the pig gut microbiome towards novel bacterial diversity and tailored functional studies.</title>
        <authorList>
            <person name="Wylensek D."/>
            <person name="Hitch T.C.A."/>
            <person name="Clavel T."/>
        </authorList>
    </citation>
    <scope>NUCLEOTIDE SEQUENCE [LARGE SCALE GENOMIC DNA]</scope>
    <source>
        <strain evidence="1 2">WCA-383-APC-5B</strain>
    </source>
</reference>
<dbReference type="Proteomes" id="UP000460287">
    <property type="component" value="Unassembled WGS sequence"/>
</dbReference>
<gene>
    <name evidence="1" type="ORF">FYJ33_04240</name>
</gene>
<evidence type="ECO:0000313" key="1">
    <source>
        <dbReference type="EMBL" id="MSR90644.1"/>
    </source>
</evidence>
<keyword evidence="2" id="KW-1185">Reference proteome</keyword>
<proteinExistence type="predicted"/>